<dbReference type="Gene3D" id="3.80.10.10">
    <property type="entry name" value="Ribonuclease Inhibitor"/>
    <property type="match status" value="4"/>
</dbReference>
<dbReference type="GO" id="GO:0006952">
    <property type="term" value="P:defense response"/>
    <property type="evidence" value="ECO:0007669"/>
    <property type="project" value="UniProtKB-KW"/>
</dbReference>
<gene>
    <name evidence="7" type="ORF">RHGRI_000489</name>
</gene>
<evidence type="ECO:0000313" key="8">
    <source>
        <dbReference type="Proteomes" id="UP000823749"/>
    </source>
</evidence>
<keyword evidence="3" id="KW-0611">Plant defense</keyword>
<accession>A0AAV6LHV7</accession>
<dbReference type="PANTHER" id="PTHR47186:SF41">
    <property type="entry name" value="OS12G0131701 PROTEIN"/>
    <property type="match status" value="1"/>
</dbReference>
<dbReference type="Pfam" id="PF23247">
    <property type="entry name" value="LRR_RPS2"/>
    <property type="match status" value="2"/>
</dbReference>
<dbReference type="Pfam" id="PF18052">
    <property type="entry name" value="Rx_N"/>
    <property type="match status" value="1"/>
</dbReference>
<evidence type="ECO:0000313" key="7">
    <source>
        <dbReference type="EMBL" id="KAG5564304.1"/>
    </source>
</evidence>
<dbReference type="InterPro" id="IPR057135">
    <property type="entry name" value="At4g27190-like_LRR"/>
</dbReference>
<evidence type="ECO:0000256" key="2">
    <source>
        <dbReference type="ARBA" id="ARBA00022741"/>
    </source>
</evidence>
<keyword evidence="2" id="KW-0547">Nucleotide-binding</keyword>
<feature type="domain" description="R13L1/DRL21-like LRR repeat region" evidence="6">
    <location>
        <begin position="376"/>
        <end position="503"/>
    </location>
</feature>
<comment type="caution">
    <text evidence="7">The sequence shown here is derived from an EMBL/GenBank/DDBJ whole genome shotgun (WGS) entry which is preliminary data.</text>
</comment>
<evidence type="ECO:0000256" key="1">
    <source>
        <dbReference type="ARBA" id="ARBA00022737"/>
    </source>
</evidence>
<dbReference type="Pfam" id="PF25019">
    <property type="entry name" value="LRR_R13L1-DRL21"/>
    <property type="match status" value="1"/>
</dbReference>
<evidence type="ECO:0008006" key="9">
    <source>
        <dbReference type="Google" id="ProtNLM"/>
    </source>
</evidence>
<feature type="domain" description="Disease resistance protein At4g27190-like leucine-rich repeats" evidence="5">
    <location>
        <begin position="745"/>
        <end position="855"/>
    </location>
</feature>
<reference evidence="7" key="1">
    <citation type="submission" date="2020-08" db="EMBL/GenBank/DDBJ databases">
        <title>Plant Genome Project.</title>
        <authorList>
            <person name="Zhang R.-G."/>
        </authorList>
    </citation>
    <scope>NUCLEOTIDE SEQUENCE</scope>
    <source>
        <strain evidence="7">WSP0</strain>
        <tissue evidence="7">Leaf</tissue>
    </source>
</reference>
<dbReference type="InterPro" id="IPR041118">
    <property type="entry name" value="Rx_N"/>
</dbReference>
<evidence type="ECO:0000259" key="6">
    <source>
        <dbReference type="Pfam" id="PF25019"/>
    </source>
</evidence>
<dbReference type="PANTHER" id="PTHR47186">
    <property type="entry name" value="LEUCINE-RICH REPEAT-CONTAINING PROTEIN 57"/>
    <property type="match status" value="1"/>
</dbReference>
<dbReference type="InterPro" id="IPR056789">
    <property type="entry name" value="LRR_R13L1-DRL21"/>
</dbReference>
<evidence type="ECO:0000259" key="5">
    <source>
        <dbReference type="Pfam" id="PF23247"/>
    </source>
</evidence>
<keyword evidence="8" id="KW-1185">Reference proteome</keyword>
<dbReference type="SUPFAM" id="SSF52058">
    <property type="entry name" value="L domain-like"/>
    <property type="match status" value="2"/>
</dbReference>
<feature type="domain" description="Disease resistance protein At4g27190-like leucine-rich repeats" evidence="5">
    <location>
        <begin position="667"/>
        <end position="732"/>
    </location>
</feature>
<dbReference type="EMBL" id="JACTNZ010000001">
    <property type="protein sequence ID" value="KAG5564304.1"/>
    <property type="molecule type" value="Genomic_DNA"/>
</dbReference>
<dbReference type="GO" id="GO:0000166">
    <property type="term" value="F:nucleotide binding"/>
    <property type="evidence" value="ECO:0007669"/>
    <property type="project" value="UniProtKB-KW"/>
</dbReference>
<organism evidence="7 8">
    <name type="scientific">Rhododendron griersonianum</name>
    <dbReference type="NCBI Taxonomy" id="479676"/>
    <lineage>
        <taxon>Eukaryota</taxon>
        <taxon>Viridiplantae</taxon>
        <taxon>Streptophyta</taxon>
        <taxon>Embryophyta</taxon>
        <taxon>Tracheophyta</taxon>
        <taxon>Spermatophyta</taxon>
        <taxon>Magnoliopsida</taxon>
        <taxon>eudicotyledons</taxon>
        <taxon>Gunneridae</taxon>
        <taxon>Pentapetalae</taxon>
        <taxon>asterids</taxon>
        <taxon>Ericales</taxon>
        <taxon>Ericaceae</taxon>
        <taxon>Ericoideae</taxon>
        <taxon>Rhodoreae</taxon>
        <taxon>Rhododendron</taxon>
    </lineage>
</organism>
<dbReference type="Proteomes" id="UP000823749">
    <property type="component" value="Chromosome 1"/>
</dbReference>
<evidence type="ECO:0000256" key="3">
    <source>
        <dbReference type="ARBA" id="ARBA00022821"/>
    </source>
</evidence>
<feature type="domain" description="Disease resistance N-terminal" evidence="4">
    <location>
        <begin position="6"/>
        <end position="96"/>
    </location>
</feature>
<name>A0AAV6LHV7_9ERIC</name>
<keyword evidence="1" id="KW-0677">Repeat</keyword>
<sequence>MAEIFLGALIEVVFEKLASGDLWNFARKEQIHTLLTKWRRMLEQVQAVVADAEEKQIMDRGVNLWLSDLEDLSYDMDDVLDEFATEALRRKVMEEPPASTSKVRALIPNCCTSLNPSTLVSDFRMKSKMDEITTTLQDLFDRRMVLGLQNIAKGGLDRAPIRRLTSSLPIEPCLYGRDKDKKFVARKICFRLEDKMKESEGDEIINKARHSSYTRGYRDGMKKFEAFQKAKNLRTFLPCGSRYQGFANLTSNVPLHLLPRLRRLRVLSLRRYRIGELSNSIGDLKHVRYLDLSCALILTLPESIGTLYNLQTLILRDCKNLKKLPSNTSDLISLRHLDITGADSLQEMPPKIGKLTSLRTLSNFIVGNGNGNGSTITELGNLIQLRGTLCISGLENVTDALDARRANLKDKQGLDALLMKWSNISYNSRNRSVESKVLGMLEPHKKLKELSISGYGGLTFPTWVGNSLFSNMVYLKFQNCEKCTSLPPLGQLPSLAKLYIQGMKAVGNVGLEFYGWDCSNPFPALEILTFNDMPKWKDWTPYGVEEGVQAFARLSKLSIISCPKLSRELPKNLPCLRKLDIEECPMLVFPWVPSSTELNEVRNILHFDSLVSLHLNNVLISDSCSFEVYGQAVLRNSRYSLLSSLTSLKVENIRGHTCLPIWLLGLTGLVELYLSGFEELTTLWENELRLQGRLPVLRRLAIRNCPKLISLFAEEGVGDDLKSLQKLFIYSCPCLFSFPSIGLSSTLRELQIEFCDGLLSPLDLTLLNNLEKLYISSCPSLAYLSAGRGLPPALKELTVHRCAKLKSLIAEGMNINSPSLEYIEIWDCKSLKTLPDVMQNNGLKNLSRLHIWNCENLESLPEGWFPTTNLTEFYIFDCKKIEPRPNHAYNNHLASLKKLGLNSSPMATGLVSHILDVGSSFCFTNITANIGASLHTFLKSG</sequence>
<proteinExistence type="predicted"/>
<dbReference type="Gene3D" id="1.20.5.4130">
    <property type="match status" value="1"/>
</dbReference>
<protein>
    <recommendedName>
        <fullName evidence="9">Rx N-terminal domain-containing protein</fullName>
    </recommendedName>
</protein>
<evidence type="ECO:0000259" key="4">
    <source>
        <dbReference type="Pfam" id="PF18052"/>
    </source>
</evidence>
<dbReference type="AlphaFoldDB" id="A0AAV6LHV7"/>
<dbReference type="InterPro" id="IPR032675">
    <property type="entry name" value="LRR_dom_sf"/>
</dbReference>